<evidence type="ECO:0000256" key="3">
    <source>
        <dbReference type="ARBA" id="ARBA00022801"/>
    </source>
</evidence>
<reference evidence="8 9" key="1">
    <citation type="submission" date="2017-10" db="EMBL/GenBank/DDBJ databases">
        <title>The draft genome sequence of Lewinella nigricans NBRC 102662.</title>
        <authorList>
            <person name="Wang K."/>
        </authorList>
    </citation>
    <scope>NUCLEOTIDE SEQUENCE [LARGE SCALE GENOMIC DNA]</scope>
    <source>
        <strain evidence="8 9">NBRC 102662</strain>
    </source>
</reference>
<dbReference type="PROSITE" id="PS00523">
    <property type="entry name" value="SULFATASE_1"/>
    <property type="match status" value="1"/>
</dbReference>
<evidence type="ECO:0000259" key="7">
    <source>
        <dbReference type="Pfam" id="PF16347"/>
    </source>
</evidence>
<dbReference type="GO" id="GO:0046872">
    <property type="term" value="F:metal ion binding"/>
    <property type="evidence" value="ECO:0007669"/>
    <property type="project" value="UniProtKB-KW"/>
</dbReference>
<protein>
    <submittedName>
        <fullName evidence="8">Acetylglucosamine-6-sulfatase</fullName>
    </submittedName>
</protein>
<evidence type="ECO:0000256" key="2">
    <source>
        <dbReference type="ARBA" id="ARBA00022723"/>
    </source>
</evidence>
<organism evidence="8 9">
    <name type="scientific">Flavilitoribacter nigricans (strain ATCC 23147 / DSM 23189 / NBRC 102662 / NCIMB 1420 / SS-2)</name>
    <name type="common">Lewinella nigricans</name>
    <dbReference type="NCBI Taxonomy" id="1122177"/>
    <lineage>
        <taxon>Bacteria</taxon>
        <taxon>Pseudomonadati</taxon>
        <taxon>Bacteroidota</taxon>
        <taxon>Saprospiria</taxon>
        <taxon>Saprospirales</taxon>
        <taxon>Lewinellaceae</taxon>
        <taxon>Flavilitoribacter</taxon>
    </lineage>
</organism>
<name>A0A2D0N303_FLAN2</name>
<evidence type="ECO:0000256" key="5">
    <source>
        <dbReference type="SAM" id="SignalP"/>
    </source>
</evidence>
<feature type="signal peptide" evidence="5">
    <location>
        <begin position="1"/>
        <end position="25"/>
    </location>
</feature>
<dbReference type="RefSeq" id="WP_099153906.1">
    <property type="nucleotide sequence ID" value="NZ_PDUD01000037.1"/>
</dbReference>
<dbReference type="InterPro" id="IPR000917">
    <property type="entry name" value="Sulfatase_N"/>
</dbReference>
<dbReference type="PANTHER" id="PTHR42693">
    <property type="entry name" value="ARYLSULFATASE FAMILY MEMBER"/>
    <property type="match status" value="1"/>
</dbReference>
<dbReference type="PANTHER" id="PTHR42693:SF53">
    <property type="entry name" value="ENDO-4-O-SULFATASE"/>
    <property type="match status" value="1"/>
</dbReference>
<dbReference type="InterPro" id="IPR050738">
    <property type="entry name" value="Sulfatase"/>
</dbReference>
<dbReference type="AlphaFoldDB" id="A0A2D0N303"/>
<dbReference type="OrthoDB" id="9815108at2"/>
<keyword evidence="9" id="KW-1185">Reference proteome</keyword>
<dbReference type="Proteomes" id="UP000223913">
    <property type="component" value="Unassembled WGS sequence"/>
</dbReference>
<dbReference type="CDD" id="cd16031">
    <property type="entry name" value="G6S_like"/>
    <property type="match status" value="1"/>
</dbReference>
<evidence type="ECO:0000313" key="9">
    <source>
        <dbReference type="Proteomes" id="UP000223913"/>
    </source>
</evidence>
<dbReference type="InterPro" id="IPR032506">
    <property type="entry name" value="SGSH_C"/>
</dbReference>
<accession>A0A2D0N303</accession>
<keyword evidence="2" id="KW-0479">Metal-binding</keyword>
<dbReference type="Gene3D" id="3.40.720.10">
    <property type="entry name" value="Alkaline Phosphatase, subunit A"/>
    <property type="match status" value="1"/>
</dbReference>
<feature type="domain" description="N-sulphoglucosamine sulphohydrolase C-terminal" evidence="7">
    <location>
        <begin position="486"/>
        <end position="527"/>
    </location>
</feature>
<dbReference type="GO" id="GO:0004065">
    <property type="term" value="F:arylsulfatase activity"/>
    <property type="evidence" value="ECO:0007669"/>
    <property type="project" value="TreeGrafter"/>
</dbReference>
<dbReference type="Pfam" id="PF16347">
    <property type="entry name" value="SGSH_C"/>
    <property type="match status" value="1"/>
</dbReference>
<keyword evidence="5" id="KW-0732">Signal</keyword>
<feature type="chain" id="PRO_5012406683" evidence="5">
    <location>
        <begin position="26"/>
        <end position="547"/>
    </location>
</feature>
<dbReference type="InterPro" id="IPR017850">
    <property type="entry name" value="Alkaline_phosphatase_core_sf"/>
</dbReference>
<dbReference type="EMBL" id="PDUD01000037">
    <property type="protein sequence ID" value="PHN02766.1"/>
    <property type="molecule type" value="Genomic_DNA"/>
</dbReference>
<evidence type="ECO:0000259" key="6">
    <source>
        <dbReference type="Pfam" id="PF00884"/>
    </source>
</evidence>
<comment type="caution">
    <text evidence="8">The sequence shown here is derived from an EMBL/GenBank/DDBJ whole genome shotgun (WGS) entry which is preliminary data.</text>
</comment>
<dbReference type="Pfam" id="PF00884">
    <property type="entry name" value="Sulfatase"/>
    <property type="match status" value="1"/>
</dbReference>
<evidence type="ECO:0000313" key="8">
    <source>
        <dbReference type="EMBL" id="PHN02766.1"/>
    </source>
</evidence>
<feature type="domain" description="Sulfatase N-terminal" evidence="6">
    <location>
        <begin position="37"/>
        <end position="402"/>
    </location>
</feature>
<sequence>MVPYTSSGFSLLLILLGSCALVSCSNETKTAAAPQPPNIVFIMSDDHAYNAVGAYGSRLAAVNPTPVLDELAASGLLFTNVFCTNSICTPSRANILTGQYSQTNGVLDLDGRLPVEKQYLPQELKKLGYQTAMVGKWHLKEAPDAFDYYNVLPGQGKYFDPILYTREEGQRVDTLRFGQGLRRAVNITQYTGHSSDVITDITLDWLDNKRKKDQPFFLMHHYKAPHDDFEFASRYEDYLSEVHIPEPASLYDQPNFGSAALFGENGELVHRIGTSVSDRHRYRSYTQQYGIEAEPRDSATSLAYQEYLKRYLRCVKGVDDNLKRLFDYLKANDLWENTIIVYTADQGMMLGEHDYMDKRWMYEESMRMPFIVHYPALVGEGDRSDRLINNTDFAPTLIELAGGSVPDYMQGKSFADVVRGEEATNARTATYYRYWMHLVHHDVPAHFGIRTDDYKLIYYYSEHYDTTKYGQKTMMWMDESFPIESTPKAWELYDLKKDPRELVNRYEDPAYREIVDDLKAKLISMREELQEGDVAYPHLGQVIEKYW</sequence>
<dbReference type="SUPFAM" id="SSF53649">
    <property type="entry name" value="Alkaline phosphatase-like"/>
    <property type="match status" value="1"/>
</dbReference>
<dbReference type="InterPro" id="IPR024607">
    <property type="entry name" value="Sulfatase_CS"/>
</dbReference>
<evidence type="ECO:0000256" key="4">
    <source>
        <dbReference type="ARBA" id="ARBA00022837"/>
    </source>
</evidence>
<comment type="similarity">
    <text evidence="1">Belongs to the sulfatase family.</text>
</comment>
<proteinExistence type="inferred from homology"/>
<keyword evidence="4" id="KW-0106">Calcium</keyword>
<dbReference type="PROSITE" id="PS00149">
    <property type="entry name" value="SULFATASE_2"/>
    <property type="match status" value="1"/>
</dbReference>
<gene>
    <name evidence="8" type="ORF">CRP01_30750</name>
</gene>
<keyword evidence="3" id="KW-0378">Hydrolase</keyword>
<evidence type="ECO:0000256" key="1">
    <source>
        <dbReference type="ARBA" id="ARBA00008779"/>
    </source>
</evidence>